<sequence>MMFATKRLILRELRQSDWPVILDMFNDYEFQENGGLDFTVPRGNEFIERWSGWAKTCLLFTIIEEKESLRFVGFTALHMPIAKNRDADFTIGVIRAQWGKGYGTEATEWVVEYGFRALNLHRISLWVTETNVRAISVYKTIGFAEEGRKMAGKWSDGRWLDQVMMGIVEDGRSLKNLERT</sequence>
<dbReference type="InterPro" id="IPR051531">
    <property type="entry name" value="N-acetyltransferase"/>
</dbReference>
<gene>
    <name evidence="2" type="ORF">D9757_006179</name>
</gene>
<feature type="domain" description="N-acetyltransferase" evidence="1">
    <location>
        <begin position="8"/>
        <end position="161"/>
    </location>
</feature>
<proteinExistence type="predicted"/>
<evidence type="ECO:0000313" key="3">
    <source>
        <dbReference type="Proteomes" id="UP000518752"/>
    </source>
</evidence>
<name>A0A8H5HHI3_9AGAR</name>
<reference evidence="2 3" key="1">
    <citation type="journal article" date="2020" name="ISME J.">
        <title>Uncovering the hidden diversity of litter-decomposition mechanisms in mushroom-forming fungi.</title>
        <authorList>
            <person name="Floudas D."/>
            <person name="Bentzer J."/>
            <person name="Ahren D."/>
            <person name="Johansson T."/>
            <person name="Persson P."/>
            <person name="Tunlid A."/>
        </authorList>
    </citation>
    <scope>NUCLEOTIDE SEQUENCE [LARGE SCALE GENOMIC DNA]</scope>
    <source>
        <strain evidence="2 3">CBS 406.79</strain>
    </source>
</reference>
<organism evidence="2 3">
    <name type="scientific">Collybiopsis confluens</name>
    <dbReference type="NCBI Taxonomy" id="2823264"/>
    <lineage>
        <taxon>Eukaryota</taxon>
        <taxon>Fungi</taxon>
        <taxon>Dikarya</taxon>
        <taxon>Basidiomycota</taxon>
        <taxon>Agaricomycotina</taxon>
        <taxon>Agaricomycetes</taxon>
        <taxon>Agaricomycetidae</taxon>
        <taxon>Agaricales</taxon>
        <taxon>Marasmiineae</taxon>
        <taxon>Omphalotaceae</taxon>
        <taxon>Collybiopsis</taxon>
    </lineage>
</organism>
<evidence type="ECO:0000259" key="1">
    <source>
        <dbReference type="PROSITE" id="PS51186"/>
    </source>
</evidence>
<evidence type="ECO:0000313" key="2">
    <source>
        <dbReference type="EMBL" id="KAF5383457.1"/>
    </source>
</evidence>
<dbReference type="PROSITE" id="PS51186">
    <property type="entry name" value="GNAT"/>
    <property type="match status" value="1"/>
</dbReference>
<dbReference type="Gene3D" id="3.40.630.30">
    <property type="match status" value="1"/>
</dbReference>
<dbReference type="EMBL" id="JAACJN010000047">
    <property type="protein sequence ID" value="KAF5383457.1"/>
    <property type="molecule type" value="Genomic_DNA"/>
</dbReference>
<dbReference type="Pfam" id="PF13302">
    <property type="entry name" value="Acetyltransf_3"/>
    <property type="match status" value="1"/>
</dbReference>
<dbReference type="InterPro" id="IPR016181">
    <property type="entry name" value="Acyl_CoA_acyltransferase"/>
</dbReference>
<accession>A0A8H5HHI3</accession>
<dbReference type="PANTHER" id="PTHR43792">
    <property type="entry name" value="GNAT FAMILY, PUTATIVE (AFU_ORTHOLOGUE AFUA_3G00765)-RELATED-RELATED"/>
    <property type="match status" value="1"/>
</dbReference>
<comment type="caution">
    <text evidence="2">The sequence shown here is derived from an EMBL/GenBank/DDBJ whole genome shotgun (WGS) entry which is preliminary data.</text>
</comment>
<dbReference type="AlphaFoldDB" id="A0A8H5HHI3"/>
<dbReference type="Proteomes" id="UP000518752">
    <property type="component" value="Unassembled WGS sequence"/>
</dbReference>
<dbReference type="InterPro" id="IPR000182">
    <property type="entry name" value="GNAT_dom"/>
</dbReference>
<dbReference type="OrthoDB" id="630895at2759"/>
<dbReference type="SUPFAM" id="SSF55729">
    <property type="entry name" value="Acyl-CoA N-acyltransferases (Nat)"/>
    <property type="match status" value="1"/>
</dbReference>
<protein>
    <recommendedName>
        <fullName evidence="1">N-acetyltransferase domain-containing protein</fullName>
    </recommendedName>
</protein>
<dbReference type="PANTHER" id="PTHR43792:SF1">
    <property type="entry name" value="N-ACETYLTRANSFERASE DOMAIN-CONTAINING PROTEIN"/>
    <property type="match status" value="1"/>
</dbReference>
<keyword evidence="3" id="KW-1185">Reference proteome</keyword>
<dbReference type="GO" id="GO:0016747">
    <property type="term" value="F:acyltransferase activity, transferring groups other than amino-acyl groups"/>
    <property type="evidence" value="ECO:0007669"/>
    <property type="project" value="InterPro"/>
</dbReference>